<feature type="signal peptide" evidence="1">
    <location>
        <begin position="1"/>
        <end position="23"/>
    </location>
</feature>
<keyword evidence="4" id="KW-1185">Reference proteome</keyword>
<evidence type="ECO:0000259" key="2">
    <source>
        <dbReference type="SMART" id="SM00867"/>
    </source>
</evidence>
<evidence type="ECO:0000313" key="3">
    <source>
        <dbReference type="EMBL" id="KEI71005.1"/>
    </source>
</evidence>
<dbReference type="eggNOG" id="COG2353">
    <property type="taxonomic scope" value="Bacteria"/>
</dbReference>
<protein>
    <recommendedName>
        <fullName evidence="2">Lipid/polyisoprenoid-binding YceI-like domain-containing protein</fullName>
    </recommendedName>
</protein>
<name>A0A081KA29_9GAMM</name>
<feature type="chain" id="PRO_5001758836" description="Lipid/polyisoprenoid-binding YceI-like domain-containing protein" evidence="1">
    <location>
        <begin position="24"/>
        <end position="202"/>
    </location>
</feature>
<dbReference type="PIRSF" id="PIRSF029811">
    <property type="entry name" value="UCP029811"/>
    <property type="match status" value="1"/>
</dbReference>
<gene>
    <name evidence="3" type="ORF">GV64_09835</name>
</gene>
<dbReference type="Gene3D" id="2.40.128.110">
    <property type="entry name" value="Lipid/polyisoprenoid-binding, YceI-like"/>
    <property type="match status" value="1"/>
</dbReference>
<sequence length="202" mass="22482">MRFNTLLKVLTLFGLVIFGNAQAQWSLDKSQSELYFTFIKAAQIGTVGHFESFDANVTDDGKAKLTIDLASLSTGIDKRDNRLRNIFFDTSKYPTADVEISLSKDIYKRLSVGATEKVRVSAKVKLHGKTKRFREFINVTLLDKKTVEVATAKPILLDVSDYGLMPGIQKLIDLAGVKSISQSVPVTFRLRFDGTEANQPES</sequence>
<feature type="domain" description="Lipid/polyisoprenoid-binding YceI-like" evidence="2">
    <location>
        <begin position="24"/>
        <end position="193"/>
    </location>
</feature>
<dbReference type="RefSeq" id="WP_020585112.1">
    <property type="nucleotide sequence ID" value="NZ_JOJP01000001.1"/>
</dbReference>
<evidence type="ECO:0000256" key="1">
    <source>
        <dbReference type="SAM" id="SignalP"/>
    </source>
</evidence>
<dbReference type="AlphaFoldDB" id="A0A081KA29"/>
<dbReference type="Proteomes" id="UP000027997">
    <property type="component" value="Unassembled WGS sequence"/>
</dbReference>
<accession>A0A081KA29</accession>
<dbReference type="STRING" id="305900.GV64_09835"/>
<dbReference type="Pfam" id="PF04264">
    <property type="entry name" value="YceI"/>
    <property type="match status" value="1"/>
</dbReference>
<reference evidence="3 4" key="1">
    <citation type="submission" date="2014-06" db="EMBL/GenBank/DDBJ databases">
        <title>Whole Genome Sequences of Three Symbiotic Endozoicomonas Bacteria.</title>
        <authorList>
            <person name="Neave M.J."/>
            <person name="Apprill A."/>
            <person name="Voolstra C.R."/>
        </authorList>
    </citation>
    <scope>NUCLEOTIDE SEQUENCE [LARGE SCALE GENOMIC DNA]</scope>
    <source>
        <strain evidence="3 4">DSM 22380</strain>
    </source>
</reference>
<evidence type="ECO:0000313" key="4">
    <source>
        <dbReference type="Proteomes" id="UP000027997"/>
    </source>
</evidence>
<dbReference type="PANTHER" id="PTHR34406">
    <property type="entry name" value="PROTEIN YCEI"/>
    <property type="match status" value="1"/>
</dbReference>
<comment type="caution">
    <text evidence="3">The sequence shown here is derived from an EMBL/GenBank/DDBJ whole genome shotgun (WGS) entry which is preliminary data.</text>
</comment>
<dbReference type="InterPro" id="IPR007372">
    <property type="entry name" value="Lipid/polyisoprenoid-bd_YceI"/>
</dbReference>
<dbReference type="SUPFAM" id="SSF101874">
    <property type="entry name" value="YceI-like"/>
    <property type="match status" value="1"/>
</dbReference>
<proteinExistence type="predicted"/>
<dbReference type="PANTHER" id="PTHR34406:SF1">
    <property type="entry name" value="PROTEIN YCEI"/>
    <property type="match status" value="1"/>
</dbReference>
<dbReference type="SMART" id="SM00867">
    <property type="entry name" value="YceI"/>
    <property type="match status" value="1"/>
</dbReference>
<dbReference type="InterPro" id="IPR036761">
    <property type="entry name" value="TTHA0802/YceI-like_sf"/>
</dbReference>
<keyword evidence="1" id="KW-0732">Signal</keyword>
<dbReference type="EMBL" id="JOJP01000001">
    <property type="protein sequence ID" value="KEI71005.1"/>
    <property type="molecule type" value="Genomic_DNA"/>
</dbReference>
<dbReference type="InterPro" id="IPR027016">
    <property type="entry name" value="UCP029811"/>
</dbReference>
<organism evidence="3 4">
    <name type="scientific">Endozoicomonas elysicola</name>
    <dbReference type="NCBI Taxonomy" id="305900"/>
    <lineage>
        <taxon>Bacteria</taxon>
        <taxon>Pseudomonadati</taxon>
        <taxon>Pseudomonadota</taxon>
        <taxon>Gammaproteobacteria</taxon>
        <taxon>Oceanospirillales</taxon>
        <taxon>Endozoicomonadaceae</taxon>
        <taxon>Endozoicomonas</taxon>
    </lineage>
</organism>